<dbReference type="InterPro" id="IPR000760">
    <property type="entry name" value="Inositol_monophosphatase-like"/>
</dbReference>
<dbReference type="GO" id="GO:0046854">
    <property type="term" value="P:phosphatidylinositol phosphate biosynthetic process"/>
    <property type="evidence" value="ECO:0007669"/>
    <property type="project" value="InterPro"/>
</dbReference>
<feature type="binding site" evidence="8">
    <location>
        <position position="70"/>
    </location>
    <ligand>
        <name>Mg(2+)</name>
        <dbReference type="ChEBI" id="CHEBI:18420"/>
        <label>1</label>
        <note>catalytic</note>
    </ligand>
</feature>
<dbReference type="AlphaFoldDB" id="A0A212ETH4"/>
<dbReference type="EMBL" id="AGBW02012580">
    <property type="protein sequence ID" value="OWR44793.1"/>
    <property type="molecule type" value="Genomic_DNA"/>
</dbReference>
<dbReference type="CDD" id="cd01639">
    <property type="entry name" value="IMPase"/>
    <property type="match status" value="1"/>
</dbReference>
<dbReference type="PRINTS" id="PR00378">
    <property type="entry name" value="LIIMPHPHTASE"/>
</dbReference>
<keyword evidence="6 9" id="KW-0378">Hydrolase</keyword>
<dbReference type="Gene3D" id="3.40.190.80">
    <property type="match status" value="1"/>
</dbReference>
<dbReference type="FunCoup" id="A0A212ETH4">
    <property type="interactions" value="643"/>
</dbReference>
<dbReference type="eggNOG" id="KOG2951">
    <property type="taxonomic scope" value="Eukaryota"/>
</dbReference>
<dbReference type="GO" id="GO:0006021">
    <property type="term" value="P:inositol biosynthetic process"/>
    <property type="evidence" value="ECO:0007669"/>
    <property type="project" value="UniProtKB-UniPathway"/>
</dbReference>
<dbReference type="PANTHER" id="PTHR20854">
    <property type="entry name" value="INOSITOL MONOPHOSPHATASE"/>
    <property type="match status" value="1"/>
</dbReference>
<proteinExistence type="inferred from homology"/>
<dbReference type="Proteomes" id="UP000007151">
    <property type="component" value="Unassembled WGS sequence"/>
</dbReference>
<evidence type="ECO:0000256" key="1">
    <source>
        <dbReference type="ARBA" id="ARBA00001033"/>
    </source>
</evidence>
<keyword evidence="11" id="KW-1185">Reference proteome</keyword>
<dbReference type="STRING" id="278856.A0A212ETH4"/>
<evidence type="ECO:0000256" key="3">
    <source>
        <dbReference type="ARBA" id="ARBA00005152"/>
    </source>
</evidence>
<feature type="binding site" evidence="8">
    <location>
        <position position="93"/>
    </location>
    <ligand>
        <name>Mg(2+)</name>
        <dbReference type="ChEBI" id="CHEBI:18420"/>
        <label>2</label>
    </ligand>
</feature>
<dbReference type="EC" id="3.1.3.25" evidence="9"/>
<dbReference type="KEGG" id="dpl:KGM_215056"/>
<evidence type="ECO:0000256" key="6">
    <source>
        <dbReference type="ARBA" id="ARBA00022801"/>
    </source>
</evidence>
<dbReference type="InterPro" id="IPR020583">
    <property type="entry name" value="Inositol_monoP_metal-BS"/>
</dbReference>
<dbReference type="PRINTS" id="PR00377">
    <property type="entry name" value="IMPHPHTASES"/>
</dbReference>
<dbReference type="GO" id="GO:0007165">
    <property type="term" value="P:signal transduction"/>
    <property type="evidence" value="ECO:0007669"/>
    <property type="project" value="TreeGrafter"/>
</dbReference>
<comment type="caution">
    <text evidence="10">The sequence shown here is derived from an EMBL/GenBank/DDBJ whole genome shotgun (WGS) entry which is preliminary data.</text>
</comment>
<dbReference type="InterPro" id="IPR033942">
    <property type="entry name" value="IMPase"/>
</dbReference>
<dbReference type="SUPFAM" id="SSF56655">
    <property type="entry name" value="Carbohydrate phosphatase"/>
    <property type="match status" value="1"/>
</dbReference>
<comment type="cofactor">
    <cofactor evidence="2 8 9">
        <name>Mg(2+)</name>
        <dbReference type="ChEBI" id="CHEBI:18420"/>
    </cofactor>
</comment>
<reference evidence="10 11" key="1">
    <citation type="journal article" date="2011" name="Cell">
        <title>The monarch butterfly genome yields insights into long-distance migration.</title>
        <authorList>
            <person name="Zhan S."/>
            <person name="Merlin C."/>
            <person name="Boore J.L."/>
            <person name="Reppert S.M."/>
        </authorList>
    </citation>
    <scope>NUCLEOTIDE SEQUENCE [LARGE SCALE GENOMIC DNA]</scope>
    <source>
        <strain evidence="10">F-2</strain>
    </source>
</reference>
<evidence type="ECO:0000256" key="4">
    <source>
        <dbReference type="ARBA" id="ARBA00009759"/>
    </source>
</evidence>
<dbReference type="GO" id="GO:0046872">
    <property type="term" value="F:metal ion binding"/>
    <property type="evidence" value="ECO:0007669"/>
    <property type="project" value="UniProtKB-KW"/>
</dbReference>
<name>A0A212ETH4_DANPL</name>
<evidence type="ECO:0000256" key="7">
    <source>
        <dbReference type="ARBA" id="ARBA00022842"/>
    </source>
</evidence>
<evidence type="ECO:0000256" key="8">
    <source>
        <dbReference type="PIRSR" id="PIRSR600760-2"/>
    </source>
</evidence>
<evidence type="ECO:0000256" key="9">
    <source>
        <dbReference type="RuleBase" id="RU364068"/>
    </source>
</evidence>
<comment type="similarity">
    <text evidence="4 9">Belongs to the inositol monophosphatase superfamily.</text>
</comment>
<dbReference type="PROSITE" id="PS00630">
    <property type="entry name" value="IMP_2"/>
    <property type="match status" value="1"/>
</dbReference>
<dbReference type="Pfam" id="PF00459">
    <property type="entry name" value="Inositol_P"/>
    <property type="match status" value="1"/>
</dbReference>
<organism evidence="10 11">
    <name type="scientific">Danaus plexippus plexippus</name>
    <dbReference type="NCBI Taxonomy" id="278856"/>
    <lineage>
        <taxon>Eukaryota</taxon>
        <taxon>Metazoa</taxon>
        <taxon>Ecdysozoa</taxon>
        <taxon>Arthropoda</taxon>
        <taxon>Hexapoda</taxon>
        <taxon>Insecta</taxon>
        <taxon>Pterygota</taxon>
        <taxon>Neoptera</taxon>
        <taxon>Endopterygota</taxon>
        <taxon>Lepidoptera</taxon>
        <taxon>Glossata</taxon>
        <taxon>Ditrysia</taxon>
        <taxon>Papilionoidea</taxon>
        <taxon>Nymphalidae</taxon>
        <taxon>Danainae</taxon>
        <taxon>Danaini</taxon>
        <taxon>Danaina</taxon>
        <taxon>Danaus</taxon>
        <taxon>Danaus</taxon>
    </lineage>
</organism>
<feature type="binding site" evidence="8">
    <location>
        <position position="219"/>
    </location>
    <ligand>
        <name>Mg(2+)</name>
        <dbReference type="ChEBI" id="CHEBI:18420"/>
        <label>1</label>
        <note>catalytic</note>
    </ligand>
</feature>
<gene>
    <name evidence="10" type="ORF">KGM_215056</name>
</gene>
<dbReference type="UniPathway" id="UPA00823">
    <property type="reaction ID" value="UER00788"/>
</dbReference>
<comment type="catalytic activity">
    <reaction evidence="1 9">
        <text>a myo-inositol phosphate + H2O = myo-inositol + phosphate</text>
        <dbReference type="Rhea" id="RHEA:24056"/>
        <dbReference type="ChEBI" id="CHEBI:15377"/>
        <dbReference type="ChEBI" id="CHEBI:17268"/>
        <dbReference type="ChEBI" id="CHEBI:43474"/>
        <dbReference type="ChEBI" id="CHEBI:84139"/>
        <dbReference type="EC" id="3.1.3.25"/>
    </reaction>
</comment>
<sequence length="273" mass="29607">MSDEITNYFNFAVDLVKNAGNLISEFRSGCKVFEVKSSDIDLVTEIDKKVEETLIGGLSKSFPSHKFIGEESVASGDKCILSEDPTWIIDPVDGTLNFIHGYPCSCISVGLAINKKVVAGIIYNPVLNQLFTAIEGKGAFLNSTPIHVSQVKELRNALISLEAGTSRDEERQKLVLENFKLITTKGQGVRCLGSAALNMAMVAMGGSDAYFEFGIHAWDIAAGDIIIREAGGVCIDPAGEPLDLLSRRVLCASTPELAQELAKSLKQFYPERD</sequence>
<accession>A0A212ETH4</accession>
<feature type="binding site" evidence="8">
    <location>
        <position position="90"/>
    </location>
    <ligand>
        <name>Mg(2+)</name>
        <dbReference type="ChEBI" id="CHEBI:18420"/>
        <label>2</label>
    </ligand>
</feature>
<keyword evidence="7 8" id="KW-0460">Magnesium</keyword>
<dbReference type="FunFam" id="3.40.190.80:FF:000002">
    <property type="entry name" value="Inositol-1-monophosphatase"/>
    <property type="match status" value="1"/>
</dbReference>
<dbReference type="InterPro" id="IPR020550">
    <property type="entry name" value="Inositol_monophosphatase_CS"/>
</dbReference>
<protein>
    <recommendedName>
        <fullName evidence="9">Inositol-1-monophosphatase</fullName>
        <ecNumber evidence="9">3.1.3.25</ecNumber>
    </recommendedName>
</protein>
<dbReference type="FunFam" id="3.30.540.10:FF:000004">
    <property type="entry name" value="Inositol-1-monophosphatase"/>
    <property type="match status" value="1"/>
</dbReference>
<comment type="pathway">
    <text evidence="3 9">Polyol metabolism; myo-inositol biosynthesis; myo-inositol from D-glucose 6-phosphate: step 2/2.</text>
</comment>
<evidence type="ECO:0000256" key="5">
    <source>
        <dbReference type="ARBA" id="ARBA00022723"/>
    </source>
</evidence>
<evidence type="ECO:0000256" key="2">
    <source>
        <dbReference type="ARBA" id="ARBA00001946"/>
    </source>
</evidence>
<dbReference type="InterPro" id="IPR020552">
    <property type="entry name" value="Inositol_monoPase_Li-sen"/>
</dbReference>
<dbReference type="PANTHER" id="PTHR20854:SF4">
    <property type="entry name" value="INOSITOL-1-MONOPHOSPHATASE-RELATED"/>
    <property type="match status" value="1"/>
</dbReference>
<dbReference type="PROSITE" id="PS00629">
    <property type="entry name" value="IMP_1"/>
    <property type="match status" value="1"/>
</dbReference>
<dbReference type="GO" id="GO:0008934">
    <property type="term" value="F:inositol monophosphate 1-phosphatase activity"/>
    <property type="evidence" value="ECO:0007669"/>
    <property type="project" value="InterPro"/>
</dbReference>
<dbReference type="InParanoid" id="A0A212ETH4"/>
<evidence type="ECO:0000313" key="11">
    <source>
        <dbReference type="Proteomes" id="UP000007151"/>
    </source>
</evidence>
<keyword evidence="5 8" id="KW-0479">Metal-binding</keyword>
<evidence type="ECO:0000313" key="10">
    <source>
        <dbReference type="EMBL" id="OWR44793.1"/>
    </source>
</evidence>
<dbReference type="Gene3D" id="3.30.540.10">
    <property type="entry name" value="Fructose-1,6-Bisphosphatase, subunit A, domain 1"/>
    <property type="match status" value="1"/>
</dbReference>